<evidence type="ECO:0000256" key="6">
    <source>
        <dbReference type="HAMAP-Rule" id="MF_00020"/>
    </source>
</evidence>
<feature type="site" description="Transition state stabilizer" evidence="6">
    <location>
        <position position="272"/>
    </location>
</feature>
<gene>
    <name evidence="6" type="primary">ackA</name>
    <name evidence="7" type="ORF">EVG15_01465</name>
</gene>
<comment type="function">
    <text evidence="6">Catalyzes the formation of acetyl phosphate from acetate and ATP. Can also catalyze the reverse reaction.</text>
</comment>
<dbReference type="SUPFAM" id="SSF53067">
    <property type="entry name" value="Actin-like ATPase domain"/>
    <property type="match status" value="3"/>
</dbReference>
<dbReference type="PROSITE" id="PS01076">
    <property type="entry name" value="ACETATE_KINASE_2"/>
    <property type="match status" value="1"/>
</dbReference>
<sequence>MNILSINSGSSSVKFAYFKYIKKTSKIIDHKNIKIASCINKTKIDGNYNKKGKLSENIPAHQTRLLSLNRLYDGEIEEIGTSLSSYNYEYINGKENGKINFKNHHSAISFIINELVHKNLNNNLNKDEKIDIVVHRFVHGGNVFIKPLIISNKNLKNKKYNNNNNKHIKYKSFNSHSANNNKNNDTEIITTDNEIYLNFPDIKKLSQLNELAPLHNPSNLLGLQTAIKLIPEAAEVCIFDTSFHSTIPDYASIYPLPIEYYKKYGIKKYGFHGISYAFISNVLKLSGYNFKKMILCHLGNGASIAAVKNGKSIDTSMGYTPLEGLMMGTRSGDIDPSLSFILKNKLKLSEEEIYSIYNKKSGLLGISQKTYDVKELLNNLDYNSKLAIKMFCYRIIKYIGAYSAALNGIDALIFSGGIGENSSFIRQEVCNNLSYLGIKLNKSKNSGAAKIFNNSSKLKTLNLENSIIKINSGKTTVMAVKTDEELMMAENALKILKIN</sequence>
<dbReference type="GO" id="GO:0005524">
    <property type="term" value="F:ATP binding"/>
    <property type="evidence" value="ECO:0007669"/>
    <property type="project" value="UniProtKB-KW"/>
</dbReference>
<evidence type="ECO:0000256" key="2">
    <source>
        <dbReference type="ARBA" id="ARBA00022679"/>
    </source>
</evidence>
<reference evidence="7 8" key="1">
    <citation type="journal article" date="2019" name="ISME J.">
        <title>Insights into ecological role of a new deltaproteobacterial order Candidatus Acidulodesulfobacterales by metagenomics and metatranscriptomics.</title>
        <authorList>
            <person name="Tan S."/>
            <person name="Liu J."/>
            <person name="Fang Y."/>
            <person name="Hedlund B.P."/>
            <person name="Lian Z.H."/>
            <person name="Huang L.Y."/>
            <person name="Li J.T."/>
            <person name="Huang L.N."/>
            <person name="Li W.J."/>
            <person name="Jiang H.C."/>
            <person name="Dong H.L."/>
            <person name="Shu W.S."/>
        </authorList>
    </citation>
    <scope>NUCLEOTIDE SEQUENCE [LARGE SCALE GENOMIC DNA]</scope>
    <source>
        <strain evidence="7">AP1</strain>
    </source>
</reference>
<dbReference type="InterPro" id="IPR043129">
    <property type="entry name" value="ATPase_NBD"/>
</dbReference>
<dbReference type="Proteomes" id="UP000319296">
    <property type="component" value="Unassembled WGS sequence"/>
</dbReference>
<keyword evidence="6" id="KW-0479">Metal-binding</keyword>
<name>A0A519BQP1_9DELT</name>
<feature type="binding site" evidence="6">
    <location>
        <position position="484"/>
    </location>
    <ligand>
        <name>Mg(2+)</name>
        <dbReference type="ChEBI" id="CHEBI:18420"/>
    </ligand>
</feature>
<evidence type="ECO:0000313" key="7">
    <source>
        <dbReference type="EMBL" id="RZD19576.1"/>
    </source>
</evidence>
<dbReference type="GO" id="GO:0005737">
    <property type="term" value="C:cytoplasm"/>
    <property type="evidence" value="ECO:0007669"/>
    <property type="project" value="UniProtKB-SubCell"/>
</dbReference>
<comment type="catalytic activity">
    <reaction evidence="6">
        <text>acetate + ATP = acetyl phosphate + ADP</text>
        <dbReference type="Rhea" id="RHEA:11352"/>
        <dbReference type="ChEBI" id="CHEBI:22191"/>
        <dbReference type="ChEBI" id="CHEBI:30089"/>
        <dbReference type="ChEBI" id="CHEBI:30616"/>
        <dbReference type="ChEBI" id="CHEBI:456216"/>
        <dbReference type="EC" id="2.7.2.1"/>
    </reaction>
</comment>
<comment type="caution">
    <text evidence="6">Lacks conserved residue(s) required for the propagation of feature annotation.</text>
</comment>
<dbReference type="AlphaFoldDB" id="A0A519BQP1"/>
<dbReference type="Gene3D" id="3.30.420.40">
    <property type="match status" value="3"/>
</dbReference>
<dbReference type="PANTHER" id="PTHR21060:SF15">
    <property type="entry name" value="ACETATE KINASE-RELATED"/>
    <property type="match status" value="1"/>
</dbReference>
<accession>A0A519BQP1</accession>
<dbReference type="EMBL" id="SGBB01000001">
    <property type="protein sequence ID" value="RZD19576.1"/>
    <property type="molecule type" value="Genomic_DNA"/>
</dbReference>
<dbReference type="NCBIfam" id="TIGR00016">
    <property type="entry name" value="ackA"/>
    <property type="match status" value="1"/>
</dbReference>
<comment type="caution">
    <text evidence="7">The sequence shown here is derived from an EMBL/GenBank/DDBJ whole genome shotgun (WGS) entry which is preliminary data.</text>
</comment>
<feature type="site" description="Transition state stabilizer" evidence="6">
    <location>
        <position position="330"/>
    </location>
</feature>
<keyword evidence="4 6" id="KW-0418">Kinase</keyword>
<dbReference type="GO" id="GO:0006085">
    <property type="term" value="P:acetyl-CoA biosynthetic process"/>
    <property type="evidence" value="ECO:0007669"/>
    <property type="project" value="UniProtKB-UniRule"/>
</dbReference>
<feature type="active site" description="Proton donor/acceptor" evidence="6">
    <location>
        <position position="240"/>
    </location>
</feature>
<feature type="binding site" evidence="6">
    <location>
        <begin position="417"/>
        <end position="421"/>
    </location>
    <ligand>
        <name>ATP</name>
        <dbReference type="ChEBI" id="CHEBI:30616"/>
    </ligand>
</feature>
<feature type="binding site" evidence="6">
    <location>
        <begin position="297"/>
        <end position="301"/>
    </location>
    <ligand>
        <name>ATP</name>
        <dbReference type="ChEBI" id="CHEBI:30616"/>
    </ligand>
</feature>
<dbReference type="GO" id="GO:0008776">
    <property type="term" value="F:acetate kinase activity"/>
    <property type="evidence" value="ECO:0007669"/>
    <property type="project" value="UniProtKB-UniRule"/>
</dbReference>
<evidence type="ECO:0000256" key="3">
    <source>
        <dbReference type="ARBA" id="ARBA00022741"/>
    </source>
</evidence>
<dbReference type="HAMAP" id="MF_00020">
    <property type="entry name" value="Acetate_kinase"/>
    <property type="match status" value="1"/>
</dbReference>
<comment type="subunit">
    <text evidence="6">Homodimer.</text>
</comment>
<dbReference type="GO" id="GO:0000287">
    <property type="term" value="F:magnesium ion binding"/>
    <property type="evidence" value="ECO:0007669"/>
    <property type="project" value="UniProtKB-UniRule"/>
</dbReference>
<evidence type="ECO:0000256" key="5">
    <source>
        <dbReference type="ARBA" id="ARBA00022840"/>
    </source>
</evidence>
<dbReference type="PANTHER" id="PTHR21060">
    <property type="entry name" value="ACETATE KINASE"/>
    <property type="match status" value="1"/>
</dbReference>
<keyword evidence="6" id="KW-0460">Magnesium</keyword>
<evidence type="ECO:0000256" key="1">
    <source>
        <dbReference type="ARBA" id="ARBA00008748"/>
    </source>
</evidence>
<dbReference type="PROSITE" id="PS01075">
    <property type="entry name" value="ACETATE_KINASE_1"/>
    <property type="match status" value="1"/>
</dbReference>
<evidence type="ECO:0000256" key="4">
    <source>
        <dbReference type="ARBA" id="ARBA00022777"/>
    </source>
</evidence>
<keyword evidence="3 6" id="KW-0547">Nucleotide-binding</keyword>
<keyword evidence="2 6" id="KW-0808">Transferase</keyword>
<comment type="cofactor">
    <cofactor evidence="6">
        <name>Mg(2+)</name>
        <dbReference type="ChEBI" id="CHEBI:18420"/>
    </cofactor>
    <cofactor evidence="6">
        <name>Mn(2+)</name>
        <dbReference type="ChEBI" id="CHEBI:29035"/>
    </cofactor>
    <text evidence="6">Mg(2+). Can also accept Mn(2+).</text>
</comment>
<protein>
    <recommendedName>
        <fullName evidence="6">Acetate kinase</fullName>
        <ecNumber evidence="6">2.7.2.1</ecNumber>
    </recommendedName>
    <alternativeName>
        <fullName evidence="6">Acetokinase</fullName>
    </alternativeName>
</protein>
<comment type="subcellular location">
    <subcellularLocation>
        <location evidence="6">Cytoplasm</location>
    </subcellularLocation>
</comment>
<proteinExistence type="inferred from homology"/>
<organism evidence="7 8">
    <name type="scientific">Candidatus Acididesulfobacter diazotrophicus</name>
    <dbReference type="NCBI Taxonomy" id="2597226"/>
    <lineage>
        <taxon>Bacteria</taxon>
        <taxon>Deltaproteobacteria</taxon>
        <taxon>Candidatus Acidulodesulfobacterales</taxon>
        <taxon>Candidatus Acididesulfobacter</taxon>
    </lineage>
</organism>
<keyword evidence="6" id="KW-0963">Cytoplasm</keyword>
<feature type="binding site" evidence="6">
    <location>
        <position position="136"/>
    </location>
    <ligand>
        <name>substrate</name>
    </ligand>
</feature>
<comment type="pathway">
    <text evidence="6">Metabolic intermediate biosynthesis; acetyl-CoA biosynthesis; acetyl-CoA from acetate: step 1/2.</text>
</comment>
<comment type="similarity">
    <text evidence="1 6">Belongs to the acetokinase family.</text>
</comment>
<keyword evidence="5 6" id="KW-0067">ATP-binding</keyword>
<feature type="binding site" evidence="6">
    <location>
        <position position="14"/>
    </location>
    <ligand>
        <name>ATP</name>
        <dbReference type="ChEBI" id="CHEBI:30616"/>
    </ligand>
</feature>
<dbReference type="InterPro" id="IPR004372">
    <property type="entry name" value="Ac/propionate_kinase"/>
</dbReference>
<feature type="binding site" evidence="6">
    <location>
        <position position="7"/>
    </location>
    <ligand>
        <name>Mg(2+)</name>
        <dbReference type="ChEBI" id="CHEBI:18420"/>
    </ligand>
</feature>
<dbReference type="GO" id="GO:0006083">
    <property type="term" value="P:acetate metabolic process"/>
    <property type="evidence" value="ECO:0007669"/>
    <property type="project" value="TreeGrafter"/>
</dbReference>
<dbReference type="Pfam" id="PF00871">
    <property type="entry name" value="Acetate_kinase"/>
    <property type="match status" value="2"/>
</dbReference>
<evidence type="ECO:0000313" key="8">
    <source>
        <dbReference type="Proteomes" id="UP000319296"/>
    </source>
</evidence>
<dbReference type="InterPro" id="IPR023865">
    <property type="entry name" value="Aliphatic_acid_kinase_CS"/>
</dbReference>
<dbReference type="UniPathway" id="UPA00340">
    <property type="reaction ID" value="UER00458"/>
</dbReference>
<dbReference type="EC" id="2.7.2.1" evidence="6"/>
<dbReference type="InterPro" id="IPR000890">
    <property type="entry name" value="Aliphatic_acid_kin_short-chain"/>
</dbReference>